<dbReference type="InterPro" id="IPR014637">
    <property type="entry name" value="SNX5/SNX6/SNX32"/>
</dbReference>
<dbReference type="SUPFAM" id="SSF64268">
    <property type="entry name" value="PX domain"/>
    <property type="match status" value="1"/>
</dbReference>
<dbReference type="GO" id="GO:0035091">
    <property type="term" value="F:phosphatidylinositol binding"/>
    <property type="evidence" value="ECO:0007669"/>
    <property type="project" value="UniProtKB-UniRule"/>
</dbReference>
<evidence type="ECO:0000313" key="5">
    <source>
        <dbReference type="EMBL" id="VDL59775.1"/>
    </source>
</evidence>
<dbReference type="InterPro" id="IPR036871">
    <property type="entry name" value="PX_dom_sf"/>
</dbReference>
<dbReference type="Proteomes" id="UP000274504">
    <property type="component" value="Unassembled WGS sequence"/>
</dbReference>
<organism evidence="7">
    <name type="scientific">Hymenolepis diminuta</name>
    <name type="common">Rat tapeworm</name>
    <dbReference type="NCBI Taxonomy" id="6216"/>
    <lineage>
        <taxon>Eukaryota</taxon>
        <taxon>Metazoa</taxon>
        <taxon>Spiralia</taxon>
        <taxon>Lophotrochozoa</taxon>
        <taxon>Platyhelminthes</taxon>
        <taxon>Cestoda</taxon>
        <taxon>Eucestoda</taxon>
        <taxon>Cyclophyllidea</taxon>
        <taxon>Hymenolepididae</taxon>
        <taxon>Hymenolepis</taxon>
    </lineage>
</organism>
<dbReference type="OrthoDB" id="9976382at2759"/>
<dbReference type="PANTHER" id="PTHR45850:SF1">
    <property type="entry name" value="SORTING NEXIN 6, ISOFORM B"/>
    <property type="match status" value="1"/>
</dbReference>
<feature type="domain" description="PX" evidence="4">
    <location>
        <begin position="41"/>
        <end position="188"/>
    </location>
</feature>
<dbReference type="InterPro" id="IPR027267">
    <property type="entry name" value="AH/BAR_dom_sf"/>
</dbReference>
<dbReference type="GO" id="GO:0015031">
    <property type="term" value="P:protein transport"/>
    <property type="evidence" value="ECO:0007669"/>
    <property type="project" value="UniProtKB-KW"/>
</dbReference>
<evidence type="ECO:0000313" key="6">
    <source>
        <dbReference type="Proteomes" id="UP000274504"/>
    </source>
</evidence>
<dbReference type="WBParaSite" id="HDID_0000745901-mRNA-1">
    <property type="protein sequence ID" value="HDID_0000745901-mRNA-1"/>
    <property type="gene ID" value="HDID_0000745901"/>
</dbReference>
<evidence type="ECO:0000259" key="4">
    <source>
        <dbReference type="PROSITE" id="PS50195"/>
    </source>
</evidence>
<dbReference type="STRING" id="6216.A0A0R3SQS9"/>
<protein>
    <recommendedName>
        <fullName evidence="3">Sorting nexin</fullName>
    </recommendedName>
</protein>
<dbReference type="PROSITE" id="PS50195">
    <property type="entry name" value="PX"/>
    <property type="match status" value="1"/>
</dbReference>
<dbReference type="InterPro" id="IPR001683">
    <property type="entry name" value="PX_dom"/>
</dbReference>
<comment type="similarity">
    <text evidence="1 3">Belongs to the sorting nexin family.</text>
</comment>
<reference evidence="7" key="1">
    <citation type="submission" date="2017-02" db="UniProtKB">
        <authorList>
            <consortium name="WormBaseParasite"/>
        </authorList>
    </citation>
    <scope>IDENTIFICATION</scope>
</reference>
<dbReference type="PIRSF" id="PIRSF036924">
    <property type="entry name" value="Snx5_Snx6"/>
    <property type="match status" value="1"/>
</dbReference>
<keyword evidence="3" id="KW-0653">Protein transport</keyword>
<proteinExistence type="inferred from homology"/>
<dbReference type="EMBL" id="UYSG01010936">
    <property type="protein sequence ID" value="VDL59775.1"/>
    <property type="molecule type" value="Genomic_DNA"/>
</dbReference>
<dbReference type="Gene3D" id="1.20.1270.60">
    <property type="entry name" value="Arfaptin homology (AH) domain/BAR domain"/>
    <property type="match status" value="1"/>
</dbReference>
<evidence type="ECO:0000256" key="2">
    <source>
        <dbReference type="ARBA" id="ARBA00022448"/>
    </source>
</evidence>
<dbReference type="Pfam" id="PF00787">
    <property type="entry name" value="PX"/>
    <property type="match status" value="1"/>
</dbReference>
<name>A0A0R3SQS9_HYMDI</name>
<reference evidence="5 6" key="2">
    <citation type="submission" date="2018-11" db="EMBL/GenBank/DDBJ databases">
        <authorList>
            <consortium name="Pathogen Informatics"/>
        </authorList>
    </citation>
    <scope>NUCLEOTIDE SEQUENCE [LARGE SCALE GENOMIC DNA]</scope>
</reference>
<dbReference type="PANTHER" id="PTHR45850">
    <property type="entry name" value="SORTING NEXIN FAMILY MEMBER"/>
    <property type="match status" value="1"/>
</dbReference>
<dbReference type="Pfam" id="PF09325">
    <property type="entry name" value="Vps5"/>
    <property type="match status" value="1"/>
</dbReference>
<evidence type="ECO:0000256" key="1">
    <source>
        <dbReference type="ARBA" id="ARBA00010883"/>
    </source>
</evidence>
<dbReference type="FunFam" id="3.30.1520.10:FF:000001">
    <property type="entry name" value="Sorting nexin"/>
    <property type="match status" value="1"/>
</dbReference>
<gene>
    <name evidence="5" type="ORF">HDID_LOCUS7457</name>
</gene>
<dbReference type="AlphaFoldDB" id="A0A0R3SQS9"/>
<evidence type="ECO:0000256" key="3">
    <source>
        <dbReference type="PIRNR" id="PIRNR036924"/>
    </source>
</evidence>
<evidence type="ECO:0000313" key="7">
    <source>
        <dbReference type="WBParaSite" id="HDID_0000745901-mRNA-1"/>
    </source>
</evidence>
<dbReference type="Gene3D" id="3.30.1520.10">
    <property type="entry name" value="Phox-like domain"/>
    <property type="match status" value="1"/>
</dbReference>
<keyword evidence="2 3" id="KW-0813">Transport</keyword>
<dbReference type="InterPro" id="IPR015404">
    <property type="entry name" value="Vps5_C"/>
</dbReference>
<sequence>MASDFADPSTFLDDTVPIGGASIVPQGFNSQTANLENSADNDSDLYLHVEISDALSNKDLVSFTVRTKTNLPEFKTQNMQVNRIHDDFIWLHDQFEDNSAFAGFIIPPAPPRPDFDASRAKLTRLGKSEGTMTKQDMQKLKAELEAEYLANFKKTVAMHQVFLQRVASHSVLRRDYGFRVFLEYDQDLSVRTKNAKEKAAGFLKSVTKSADESIVLSNQREDDPYFRDEKSYLTRYYSAVQDAHQTAEAVCRNRRLVGESILRLELLLQDLPLQMRVTADEDLKLADSLGYYRAESSAAKDLLYRRSRALADYASANKALDKARAKQRDIAAAEANQMAMHKRFTDISQMARRELDEFKLRRIKYFQKNLMSLAELEIKHAKVFVIALSQLCHLSSLGGKLPTSSEFKRKW</sequence>
<comment type="function">
    <text evidence="3">Involved in several stages of intracellular trafficking.</text>
</comment>
<accession>A0A0R3SQS9</accession>